<reference evidence="5 6" key="1">
    <citation type="submission" date="2020-02" db="EMBL/GenBank/DDBJ databases">
        <title>Acidophilic actinobacteria isolated from forest soil.</title>
        <authorList>
            <person name="Golinska P."/>
        </authorList>
    </citation>
    <scope>NUCLEOTIDE SEQUENCE [LARGE SCALE GENOMIC DNA]</scope>
    <source>
        <strain evidence="5 6">NL8</strain>
    </source>
</reference>
<proteinExistence type="predicted"/>
<evidence type="ECO:0000313" key="6">
    <source>
        <dbReference type="Proteomes" id="UP000730482"/>
    </source>
</evidence>
<name>A0ABS5L6Z4_9ACTN</name>
<keyword evidence="1" id="KW-0805">Transcription regulation</keyword>
<evidence type="ECO:0000256" key="2">
    <source>
        <dbReference type="ARBA" id="ARBA00023125"/>
    </source>
</evidence>
<evidence type="ECO:0000256" key="1">
    <source>
        <dbReference type="ARBA" id="ARBA00023015"/>
    </source>
</evidence>
<accession>A0ABS5L6Z4</accession>
<dbReference type="Proteomes" id="UP000730482">
    <property type="component" value="Unassembled WGS sequence"/>
</dbReference>
<keyword evidence="2" id="KW-0238">DNA-binding</keyword>
<dbReference type="InterPro" id="IPR000792">
    <property type="entry name" value="Tscrpt_reg_LuxR_C"/>
</dbReference>
<keyword evidence="3" id="KW-0804">Transcription</keyword>
<organism evidence="5 6">
    <name type="scientific">Catenulispora pinistramenti</name>
    <dbReference type="NCBI Taxonomy" id="2705254"/>
    <lineage>
        <taxon>Bacteria</taxon>
        <taxon>Bacillati</taxon>
        <taxon>Actinomycetota</taxon>
        <taxon>Actinomycetes</taxon>
        <taxon>Catenulisporales</taxon>
        <taxon>Catenulisporaceae</taxon>
        <taxon>Catenulispora</taxon>
    </lineage>
</organism>
<sequence>MPQDALGWLVKQLRSIEADVLAPNGLTPSGLESREIDVLRLLADGCDTAEIAERLSYSERTVKNIISGILTRLGLRNRAQAVAYAIRHGAL</sequence>
<dbReference type="EMBL" id="JAAFYZ010000319">
    <property type="protein sequence ID" value="MBS2554091.1"/>
    <property type="molecule type" value="Genomic_DNA"/>
</dbReference>
<dbReference type="InterPro" id="IPR036388">
    <property type="entry name" value="WH-like_DNA-bd_sf"/>
</dbReference>
<dbReference type="SUPFAM" id="SSF46894">
    <property type="entry name" value="C-terminal effector domain of the bipartite response regulators"/>
    <property type="match status" value="1"/>
</dbReference>
<dbReference type="PANTHER" id="PTHR44688">
    <property type="entry name" value="DNA-BINDING TRANSCRIPTIONAL ACTIVATOR DEVR_DOSR"/>
    <property type="match status" value="1"/>
</dbReference>
<dbReference type="InterPro" id="IPR016032">
    <property type="entry name" value="Sig_transdc_resp-reg_C-effctor"/>
</dbReference>
<dbReference type="SMART" id="SM00421">
    <property type="entry name" value="HTH_LUXR"/>
    <property type="match status" value="1"/>
</dbReference>
<dbReference type="PANTHER" id="PTHR44688:SF16">
    <property type="entry name" value="DNA-BINDING TRANSCRIPTIONAL ACTIVATOR DEVR_DOSR"/>
    <property type="match status" value="1"/>
</dbReference>
<dbReference type="Gene3D" id="1.10.10.10">
    <property type="entry name" value="Winged helix-like DNA-binding domain superfamily/Winged helix DNA-binding domain"/>
    <property type="match status" value="1"/>
</dbReference>
<dbReference type="CDD" id="cd06170">
    <property type="entry name" value="LuxR_C_like"/>
    <property type="match status" value="1"/>
</dbReference>
<evidence type="ECO:0000313" key="5">
    <source>
        <dbReference type="EMBL" id="MBS2554091.1"/>
    </source>
</evidence>
<protein>
    <submittedName>
        <fullName evidence="5">Response regulator transcription factor</fullName>
    </submittedName>
</protein>
<dbReference type="PROSITE" id="PS50043">
    <property type="entry name" value="HTH_LUXR_2"/>
    <property type="match status" value="1"/>
</dbReference>
<evidence type="ECO:0000256" key="3">
    <source>
        <dbReference type="ARBA" id="ARBA00023163"/>
    </source>
</evidence>
<keyword evidence="6" id="KW-1185">Reference proteome</keyword>
<comment type="caution">
    <text evidence="5">The sequence shown here is derived from an EMBL/GenBank/DDBJ whole genome shotgun (WGS) entry which is preliminary data.</text>
</comment>
<feature type="domain" description="HTH luxR-type" evidence="4">
    <location>
        <begin position="24"/>
        <end position="89"/>
    </location>
</feature>
<dbReference type="Pfam" id="PF00196">
    <property type="entry name" value="GerE"/>
    <property type="match status" value="1"/>
</dbReference>
<dbReference type="PRINTS" id="PR00038">
    <property type="entry name" value="HTHLUXR"/>
</dbReference>
<gene>
    <name evidence="5" type="ORF">KGQ19_45285</name>
</gene>
<evidence type="ECO:0000259" key="4">
    <source>
        <dbReference type="PROSITE" id="PS50043"/>
    </source>
</evidence>